<evidence type="ECO:0000256" key="1">
    <source>
        <dbReference type="ARBA" id="ARBA00008270"/>
    </source>
</evidence>
<dbReference type="PANTHER" id="PTHR13774">
    <property type="entry name" value="PHENAZINE BIOSYNTHESIS PROTEIN"/>
    <property type="match status" value="1"/>
</dbReference>
<proteinExistence type="inferred from homology"/>
<comment type="similarity">
    <text evidence="1">Belongs to the PhzF family.</text>
</comment>
<reference evidence="2 3" key="1">
    <citation type="submission" date="2024-01" db="EMBL/GenBank/DDBJ databases">
        <title>Multi-omics insights into the function and evolution of sodium benzoate biodegradation pathways in Benzoatithermus flavus gen. nov., sp. nov. from hot spring.</title>
        <authorList>
            <person name="Hu C.-J."/>
            <person name="Li W.-J."/>
        </authorList>
    </citation>
    <scope>NUCLEOTIDE SEQUENCE [LARGE SCALE GENOMIC DNA]</scope>
    <source>
        <strain evidence="2 3">SYSU G07066</strain>
    </source>
</reference>
<protein>
    <submittedName>
        <fullName evidence="2">PhzF family phenazine biosynthesis protein</fullName>
    </submittedName>
</protein>
<dbReference type="EMBL" id="JBBLZC010000031">
    <property type="protein sequence ID" value="MEK0085624.1"/>
    <property type="molecule type" value="Genomic_DNA"/>
</dbReference>
<comment type="caution">
    <text evidence="2">The sequence shown here is derived from an EMBL/GenBank/DDBJ whole genome shotgun (WGS) entry which is preliminary data.</text>
</comment>
<name>A0ABU8XXF4_9PROT</name>
<dbReference type="InterPro" id="IPR003719">
    <property type="entry name" value="Phenazine_PhzF-like"/>
</dbReference>
<dbReference type="Proteomes" id="UP001375743">
    <property type="component" value="Unassembled WGS sequence"/>
</dbReference>
<dbReference type="PIRSF" id="PIRSF016184">
    <property type="entry name" value="PhzC_PhzF"/>
    <property type="match status" value="1"/>
</dbReference>
<accession>A0ABU8XXF4</accession>
<dbReference type="PANTHER" id="PTHR13774:SF32">
    <property type="entry name" value="ANTISENSE-ENHANCING SEQUENCE 1"/>
    <property type="match status" value="1"/>
</dbReference>
<dbReference type="NCBIfam" id="TIGR00654">
    <property type="entry name" value="PhzF_family"/>
    <property type="match status" value="1"/>
</dbReference>
<sequence>MRYRFVTCDVFTDRPFGGNQLAVLPDAEGLDTARMQAIAAEFNYSETTFVLPPEDPAHLARVRIFTPRAELPFAGHPTVGTALVLAWAGRTPSNGSFVLEEGAGPVPVTIGLLDEAPASAEFAAPAPPEHGEPLAATPLATALGLGESEIVAAHGLPCIASCGTPFLLAELASLDALARARLGAGSDLPEIAATGLFLFTRVTGDATVDLRARMFAPAHGIPEDPATGSAAAALAGFLAGRPDLPEGWHAWRIAQGVEMGRPSLIEARVRRQGGRVAEVRIGGRAVPVMEGTIEVGR</sequence>
<gene>
    <name evidence="2" type="ORF">U1T56_20935</name>
</gene>
<organism evidence="2 3">
    <name type="scientific">Benzoatithermus flavus</name>
    <dbReference type="NCBI Taxonomy" id="3108223"/>
    <lineage>
        <taxon>Bacteria</taxon>
        <taxon>Pseudomonadati</taxon>
        <taxon>Pseudomonadota</taxon>
        <taxon>Alphaproteobacteria</taxon>
        <taxon>Geminicoccales</taxon>
        <taxon>Geminicoccaceae</taxon>
        <taxon>Benzoatithermus</taxon>
    </lineage>
</organism>
<evidence type="ECO:0000313" key="2">
    <source>
        <dbReference type="EMBL" id="MEK0085624.1"/>
    </source>
</evidence>
<dbReference type="RefSeq" id="WP_418161474.1">
    <property type="nucleotide sequence ID" value="NZ_JBBLZC010000031.1"/>
</dbReference>
<keyword evidence="3" id="KW-1185">Reference proteome</keyword>
<dbReference type="Pfam" id="PF02567">
    <property type="entry name" value="PhzC-PhzF"/>
    <property type="match status" value="1"/>
</dbReference>
<evidence type="ECO:0000313" key="3">
    <source>
        <dbReference type="Proteomes" id="UP001375743"/>
    </source>
</evidence>
<dbReference type="Gene3D" id="3.10.310.10">
    <property type="entry name" value="Diaminopimelate Epimerase, Chain A, domain 1"/>
    <property type="match status" value="2"/>
</dbReference>
<dbReference type="SUPFAM" id="SSF54506">
    <property type="entry name" value="Diaminopimelate epimerase-like"/>
    <property type="match status" value="1"/>
</dbReference>